<name>A0ABM1AFD8_APLCA</name>
<sequence>MRSKLMSRVLVGRARRVLLLTLLLVVMVMMPLRSTFMGLVLPTPWADTDTVHLLHVVRDFQNFDLDSAPKRRDPVWDRVQVNLSQYDTYVAQQQNAYPEFWRHYTELKTQPSAENVLKERAQLLDTFQPLMNPREKAHLLFAFSTFHRACREAGLTYFILEASLMGVLRHHALIPWDDDIDVVMSARQWPQIRNVLGNIAGFTLYTPPDSQWKFYMDRATAFPNKPFKFPNIDIFFYMDDETHIWSLTKGLKHDLVYEKRDIFPLQLRPFEGHMVPVPCNLDLIVHKSHDQHKCVTPEYVHKTNKNNYFFNIASIDCEQLYEFYPFVFPRPSSLRGHVDEHLRVGVREIHKVTVPLGCTGGSPA</sequence>
<gene>
    <name evidence="3" type="primary">LOC106014097</name>
</gene>
<evidence type="ECO:0000259" key="1">
    <source>
        <dbReference type="Pfam" id="PF04991"/>
    </source>
</evidence>
<reference evidence="3" key="1">
    <citation type="submission" date="2025-08" db="UniProtKB">
        <authorList>
            <consortium name="RefSeq"/>
        </authorList>
    </citation>
    <scope>IDENTIFICATION</scope>
</reference>
<dbReference type="Proteomes" id="UP000694888">
    <property type="component" value="Unplaced"/>
</dbReference>
<dbReference type="RefSeq" id="XP_012946599.1">
    <property type="nucleotide sequence ID" value="XM_013091145.2"/>
</dbReference>
<evidence type="ECO:0000313" key="3">
    <source>
        <dbReference type="RefSeq" id="XP_012946599.1"/>
    </source>
</evidence>
<accession>A0ABM1AFD8</accession>
<dbReference type="PANTHER" id="PTHR43404:SF1">
    <property type="entry name" value="MNN4P"/>
    <property type="match status" value="1"/>
</dbReference>
<dbReference type="GeneID" id="106014097"/>
<dbReference type="InterPro" id="IPR007074">
    <property type="entry name" value="LicD/FKTN/FKRP_NTP_transf"/>
</dbReference>
<keyword evidence="2" id="KW-1185">Reference proteome</keyword>
<dbReference type="Pfam" id="PF04991">
    <property type="entry name" value="LicD"/>
    <property type="match status" value="1"/>
</dbReference>
<feature type="domain" description="LicD/FKTN/FKRP nucleotidyltransferase" evidence="1">
    <location>
        <begin position="150"/>
        <end position="189"/>
    </location>
</feature>
<dbReference type="InterPro" id="IPR052942">
    <property type="entry name" value="LPS_cholinephosphotransferase"/>
</dbReference>
<evidence type="ECO:0000313" key="2">
    <source>
        <dbReference type="Proteomes" id="UP000694888"/>
    </source>
</evidence>
<proteinExistence type="predicted"/>
<dbReference type="PANTHER" id="PTHR43404">
    <property type="entry name" value="LIPOPOLYSACCHARIDE CHOLINEPHOSPHOTRANSFERASE LICD"/>
    <property type="match status" value="1"/>
</dbReference>
<organism evidence="2 3">
    <name type="scientific">Aplysia californica</name>
    <name type="common">California sea hare</name>
    <dbReference type="NCBI Taxonomy" id="6500"/>
    <lineage>
        <taxon>Eukaryota</taxon>
        <taxon>Metazoa</taxon>
        <taxon>Spiralia</taxon>
        <taxon>Lophotrochozoa</taxon>
        <taxon>Mollusca</taxon>
        <taxon>Gastropoda</taxon>
        <taxon>Heterobranchia</taxon>
        <taxon>Euthyneura</taxon>
        <taxon>Tectipleura</taxon>
        <taxon>Aplysiida</taxon>
        <taxon>Aplysioidea</taxon>
        <taxon>Aplysiidae</taxon>
        <taxon>Aplysia</taxon>
    </lineage>
</organism>
<protein>
    <submittedName>
        <fullName evidence="3">Uncharacterized protein LOC106014097</fullName>
    </submittedName>
</protein>